<evidence type="ECO:0000256" key="4">
    <source>
        <dbReference type="ARBA" id="ARBA00024190"/>
    </source>
</evidence>
<dbReference type="FunCoup" id="T1IF89">
    <property type="interactions" value="2"/>
</dbReference>
<dbReference type="Proteomes" id="UP000015103">
    <property type="component" value="Unassembled WGS sequence"/>
</dbReference>
<keyword evidence="2" id="KW-0963">Cytoplasm</keyword>
<evidence type="ECO:0000259" key="6">
    <source>
        <dbReference type="Pfam" id="PF14740"/>
    </source>
</evidence>
<dbReference type="PANTHER" id="PTHR22118">
    <property type="entry name" value="DYNEIN ASSEMBLY FACTOR 3, AXONEMAL"/>
    <property type="match status" value="1"/>
</dbReference>
<proteinExistence type="inferred from homology"/>
<evidence type="ECO:0000256" key="1">
    <source>
        <dbReference type="ARBA" id="ARBA00010449"/>
    </source>
</evidence>
<dbReference type="GO" id="GO:0070286">
    <property type="term" value="P:axonemal dynein complex assembly"/>
    <property type="evidence" value="ECO:0007669"/>
    <property type="project" value="InterPro"/>
</dbReference>
<dbReference type="Pfam" id="PF14737">
    <property type="entry name" value="DUF4470"/>
    <property type="match status" value="1"/>
</dbReference>
<accession>T1IF89</accession>
<feature type="domain" description="DUF4470" evidence="5">
    <location>
        <begin position="2"/>
        <end position="105"/>
    </location>
</feature>
<dbReference type="GeneID" id="141446942"/>
<name>T1IF89_RHOPR</name>
<dbReference type="GO" id="GO:0120293">
    <property type="term" value="C:dynein axonemal particle"/>
    <property type="evidence" value="ECO:0007669"/>
    <property type="project" value="UniProtKB-SubCell"/>
</dbReference>
<comment type="similarity">
    <text evidence="1">Belongs to the DNAAF3 family.</text>
</comment>
<protein>
    <submittedName>
        <fullName evidence="7">Uncharacterized protein</fullName>
    </submittedName>
</protein>
<dbReference type="VEuPathDB" id="VectorBase:RPRC014958"/>
<dbReference type="InterPro" id="IPR027974">
    <property type="entry name" value="DUF4470"/>
</dbReference>
<evidence type="ECO:0000313" key="7">
    <source>
        <dbReference type="EnsemblMetazoa" id="RPRC014958-PA"/>
    </source>
</evidence>
<evidence type="ECO:0000313" key="8">
    <source>
        <dbReference type="Proteomes" id="UP000015103"/>
    </source>
</evidence>
<evidence type="ECO:0000256" key="3">
    <source>
        <dbReference type="ARBA" id="ARBA00022794"/>
    </source>
</evidence>
<dbReference type="STRING" id="13249.T1IF89"/>
<reference evidence="7" key="1">
    <citation type="submission" date="2015-05" db="UniProtKB">
        <authorList>
            <consortium name="EnsemblMetazoa"/>
        </authorList>
    </citation>
    <scope>IDENTIFICATION</scope>
</reference>
<organism evidence="7 8">
    <name type="scientific">Rhodnius prolixus</name>
    <name type="common">Triatomid bug</name>
    <dbReference type="NCBI Taxonomy" id="13249"/>
    <lineage>
        <taxon>Eukaryota</taxon>
        <taxon>Metazoa</taxon>
        <taxon>Ecdysozoa</taxon>
        <taxon>Arthropoda</taxon>
        <taxon>Hexapoda</taxon>
        <taxon>Insecta</taxon>
        <taxon>Pterygota</taxon>
        <taxon>Neoptera</taxon>
        <taxon>Paraneoptera</taxon>
        <taxon>Hemiptera</taxon>
        <taxon>Heteroptera</taxon>
        <taxon>Panheteroptera</taxon>
        <taxon>Cimicomorpha</taxon>
        <taxon>Reduviidae</taxon>
        <taxon>Triatominae</taxon>
        <taxon>Rhodnius</taxon>
    </lineage>
</organism>
<keyword evidence="3" id="KW-0970">Cilium biogenesis/degradation</keyword>
<dbReference type="EnsemblMetazoa" id="RPRC014958-RA">
    <property type="protein sequence ID" value="RPRC014958-PA"/>
    <property type="gene ID" value="RPRC014958"/>
</dbReference>
<dbReference type="EMBL" id="ACPB03019849">
    <property type="status" value="NOT_ANNOTATED_CDS"/>
    <property type="molecule type" value="Genomic_DNA"/>
</dbReference>
<dbReference type="RefSeq" id="XP_073970066.1">
    <property type="nucleotide sequence ID" value="XM_074113965.1"/>
</dbReference>
<keyword evidence="8" id="KW-1185">Reference proteome</keyword>
<dbReference type="InParanoid" id="T1IF89"/>
<comment type="subcellular location">
    <subcellularLocation>
        <location evidence="4">Dynein axonemal particle</location>
    </subcellularLocation>
</comment>
<dbReference type="HOGENOM" id="CLU_024420_2_1_1"/>
<dbReference type="AlphaFoldDB" id="T1IF89"/>
<dbReference type="InterPro" id="IPR039304">
    <property type="entry name" value="DNAAF3"/>
</dbReference>
<dbReference type="InterPro" id="IPR028235">
    <property type="entry name" value="DNAAF3_C"/>
</dbReference>
<dbReference type="eggNOG" id="ENOG502QT97">
    <property type="taxonomic scope" value="Eukaryota"/>
</dbReference>
<dbReference type="OMA" id="WWGYSPA"/>
<dbReference type="PANTHER" id="PTHR22118:SF14">
    <property type="entry name" value="DYNEIN AXONEMAL ASSEMBLY FACTOR 3"/>
    <property type="match status" value="1"/>
</dbReference>
<feature type="domain" description="Dynein assembly factor 3 C-terminal" evidence="6">
    <location>
        <begin position="137"/>
        <end position="429"/>
    </location>
</feature>
<dbReference type="GO" id="GO:0044458">
    <property type="term" value="P:motile cilium assembly"/>
    <property type="evidence" value="ECO:0007669"/>
    <property type="project" value="TreeGrafter"/>
</dbReference>
<evidence type="ECO:0000256" key="2">
    <source>
        <dbReference type="ARBA" id="ARBA00022490"/>
    </source>
</evidence>
<evidence type="ECO:0000259" key="5">
    <source>
        <dbReference type="Pfam" id="PF14737"/>
    </source>
</evidence>
<sequence length="458" mass="53494">MFWGYSPALDLLNIFKNFNKFDDRLELNFLVAGSADVRHILKTLSKIYTHDDAQNITINFYVVDLLLELVAREMLLVLIALEPSDKIGLKEKSNLWMEIYGNSFLRPTTSEYVIKKAYQYVKMISNKKYQMKRMPCLDLDNLKYKEKDQLENIFRFWVKNNFNMAVSWDNRLRKSLGTRYDARMGVFDWDYYMHLKDLKDGDKINPREYKQWRNTGIAFTWLEKESNVSNVTLAVGIEAVGDQLMSMEYLGDIVSGPFYTFGLDCEDSEMLQEVNRARPKRASDIIERNLMRLFHEIEHNTEYKHVGKERDLGLVITPLAKLNFDGQKVNVNCDKVEEDYTSLPIKHRLIFLPINTLNDAAKLEKFHRFFDLMTIGQGLLKRLNANVLSMVKNNGPVVMETRKFLLLKKEDLQKFEEDVKEVMKSGNCVLKGSSNFQEEDYITFLVQMNEATEVNGSN</sequence>
<dbReference type="Pfam" id="PF14740">
    <property type="entry name" value="DUF4471"/>
    <property type="match status" value="1"/>
</dbReference>